<protein>
    <submittedName>
        <fullName evidence="1">Uncharacterized protein</fullName>
    </submittedName>
</protein>
<dbReference type="EMBL" id="CM042061">
    <property type="protein sequence ID" value="KAI3672648.1"/>
    <property type="molecule type" value="Genomic_DNA"/>
</dbReference>
<name>A0ACB8XUH6_ARCLA</name>
<sequence length="111" mass="12468">MTYSLIVVFIFGYDDSSPNAIIQRVYNLVRVVVFYQIQHSNSSSIQTLNSILPSSPQFGCSNHTPNQVRISLLSALYSSFNRLKVEAIVSFILLHSNLFIGTKGMGRYGIY</sequence>
<dbReference type="Proteomes" id="UP001055879">
    <property type="component" value="Linkage Group LG15"/>
</dbReference>
<accession>A0ACB8XUH6</accession>
<reference evidence="2" key="1">
    <citation type="journal article" date="2022" name="Mol. Ecol. Resour.">
        <title>The genomes of chicory, endive, great burdock and yacon provide insights into Asteraceae palaeo-polyploidization history and plant inulin production.</title>
        <authorList>
            <person name="Fan W."/>
            <person name="Wang S."/>
            <person name="Wang H."/>
            <person name="Wang A."/>
            <person name="Jiang F."/>
            <person name="Liu H."/>
            <person name="Zhao H."/>
            <person name="Xu D."/>
            <person name="Zhang Y."/>
        </authorList>
    </citation>
    <scope>NUCLEOTIDE SEQUENCE [LARGE SCALE GENOMIC DNA]</scope>
    <source>
        <strain evidence="2">cv. Niubang</strain>
    </source>
</reference>
<gene>
    <name evidence="1" type="ORF">L6452_38745</name>
</gene>
<proteinExistence type="predicted"/>
<evidence type="ECO:0000313" key="2">
    <source>
        <dbReference type="Proteomes" id="UP001055879"/>
    </source>
</evidence>
<evidence type="ECO:0000313" key="1">
    <source>
        <dbReference type="EMBL" id="KAI3672648.1"/>
    </source>
</evidence>
<comment type="caution">
    <text evidence="1">The sequence shown here is derived from an EMBL/GenBank/DDBJ whole genome shotgun (WGS) entry which is preliminary data.</text>
</comment>
<reference evidence="1 2" key="2">
    <citation type="journal article" date="2022" name="Mol. Ecol. Resour.">
        <title>The genomes of chicory, endive, great burdock and yacon provide insights into Asteraceae paleo-polyploidization history and plant inulin production.</title>
        <authorList>
            <person name="Fan W."/>
            <person name="Wang S."/>
            <person name="Wang H."/>
            <person name="Wang A."/>
            <person name="Jiang F."/>
            <person name="Liu H."/>
            <person name="Zhao H."/>
            <person name="Xu D."/>
            <person name="Zhang Y."/>
        </authorList>
    </citation>
    <scope>NUCLEOTIDE SEQUENCE [LARGE SCALE GENOMIC DNA]</scope>
    <source>
        <strain evidence="2">cv. Niubang</strain>
    </source>
</reference>
<organism evidence="1 2">
    <name type="scientific">Arctium lappa</name>
    <name type="common">Greater burdock</name>
    <name type="synonym">Lappa major</name>
    <dbReference type="NCBI Taxonomy" id="4217"/>
    <lineage>
        <taxon>Eukaryota</taxon>
        <taxon>Viridiplantae</taxon>
        <taxon>Streptophyta</taxon>
        <taxon>Embryophyta</taxon>
        <taxon>Tracheophyta</taxon>
        <taxon>Spermatophyta</taxon>
        <taxon>Magnoliopsida</taxon>
        <taxon>eudicotyledons</taxon>
        <taxon>Gunneridae</taxon>
        <taxon>Pentapetalae</taxon>
        <taxon>asterids</taxon>
        <taxon>campanulids</taxon>
        <taxon>Asterales</taxon>
        <taxon>Asteraceae</taxon>
        <taxon>Carduoideae</taxon>
        <taxon>Cardueae</taxon>
        <taxon>Arctiinae</taxon>
        <taxon>Arctium</taxon>
    </lineage>
</organism>
<keyword evidence="2" id="KW-1185">Reference proteome</keyword>